<evidence type="ECO:0000313" key="18">
    <source>
        <dbReference type="EMBL" id="SMP54754.1"/>
    </source>
</evidence>
<keyword evidence="7" id="KW-0812">Transmembrane</keyword>
<sequence length="461" mass="52943">MIGVKKMSHNQDQRKQLQQRIEEAIKKRHMDPDFLKSKPMEELMQEVSIYHQELEYQNLELMRVQEELENSQIHYISLFQDAPVAYVVIDRHHCIQAVNREFCLLTGAQEKETLGERIEIFIMPESQDAVYHHLRNLTHVAQMDSLQIQIQTRQGVRTAKVQSNLLLKNGTPQIRMSLVDLTPEKELQDALEEKGRALEQAKSKAEAANEAKNRFLANISHEIRTPMNGVYGFLQLLINTQVDEEQLDYIDHMMIASRRMLRLINHLLDFAAMEDGDMQVHHQEIVMADFFQTLVNSWQGEAEEKHLELAMELEAGIPLILRGDASRLRQILDGLMENAIKFTPQGKVRLRVYLVEEQQNENRQENEAQKERVVLGIAVTDTGIGIPTEDQERIFEWFTQGDTSSTRHYGGAGIGLTVARRLAGLLGGEIRVVSREEEGSTFELRVPFGKLSQEELEALTT</sequence>
<gene>
    <name evidence="18" type="ORF">SAMN06296020_105158</name>
</gene>
<dbReference type="InterPro" id="IPR003594">
    <property type="entry name" value="HATPase_dom"/>
</dbReference>
<dbReference type="SUPFAM" id="SSF55874">
    <property type="entry name" value="ATPase domain of HSP90 chaperone/DNA topoisomerase II/histidine kinase"/>
    <property type="match status" value="1"/>
</dbReference>
<dbReference type="SMART" id="SM00388">
    <property type="entry name" value="HisKA"/>
    <property type="match status" value="1"/>
</dbReference>
<dbReference type="GO" id="GO:0005524">
    <property type="term" value="F:ATP binding"/>
    <property type="evidence" value="ECO:0007669"/>
    <property type="project" value="UniProtKB-KW"/>
</dbReference>
<evidence type="ECO:0000313" key="19">
    <source>
        <dbReference type="Proteomes" id="UP001158066"/>
    </source>
</evidence>
<dbReference type="PROSITE" id="PS50112">
    <property type="entry name" value="PAS"/>
    <property type="match status" value="1"/>
</dbReference>
<dbReference type="FunFam" id="3.30.565.10:FF:000010">
    <property type="entry name" value="Sensor histidine kinase RcsC"/>
    <property type="match status" value="1"/>
</dbReference>
<evidence type="ECO:0000256" key="9">
    <source>
        <dbReference type="ARBA" id="ARBA00022777"/>
    </source>
</evidence>
<dbReference type="NCBIfam" id="TIGR00229">
    <property type="entry name" value="sensory_box"/>
    <property type="match status" value="1"/>
</dbReference>
<dbReference type="InterPro" id="IPR005467">
    <property type="entry name" value="His_kinase_dom"/>
</dbReference>
<organism evidence="18 19">
    <name type="scientific">Anoxynatronum buryatiense</name>
    <dbReference type="NCBI Taxonomy" id="489973"/>
    <lineage>
        <taxon>Bacteria</taxon>
        <taxon>Bacillati</taxon>
        <taxon>Bacillota</taxon>
        <taxon>Clostridia</taxon>
        <taxon>Eubacteriales</taxon>
        <taxon>Clostridiaceae</taxon>
        <taxon>Anoxynatronum</taxon>
    </lineage>
</organism>
<reference evidence="18" key="1">
    <citation type="submission" date="2017-05" db="EMBL/GenBank/DDBJ databases">
        <authorList>
            <person name="Varghese N."/>
            <person name="Submissions S."/>
        </authorList>
    </citation>
    <scope>NUCLEOTIDE SEQUENCE</scope>
    <source>
        <strain evidence="18">Su22</strain>
    </source>
</reference>
<dbReference type="CDD" id="cd00082">
    <property type="entry name" value="HisKA"/>
    <property type="match status" value="1"/>
</dbReference>
<dbReference type="Pfam" id="PF00512">
    <property type="entry name" value="HisKA"/>
    <property type="match status" value="1"/>
</dbReference>
<dbReference type="SMART" id="SM00387">
    <property type="entry name" value="HATPase_c"/>
    <property type="match status" value="1"/>
</dbReference>
<accession>A0AA45WW06</accession>
<evidence type="ECO:0000256" key="11">
    <source>
        <dbReference type="ARBA" id="ARBA00022989"/>
    </source>
</evidence>
<dbReference type="Pfam" id="PF00989">
    <property type="entry name" value="PAS"/>
    <property type="match status" value="1"/>
</dbReference>
<evidence type="ECO:0000256" key="6">
    <source>
        <dbReference type="ARBA" id="ARBA00022679"/>
    </source>
</evidence>
<dbReference type="GO" id="GO:0000155">
    <property type="term" value="F:phosphorelay sensor kinase activity"/>
    <property type="evidence" value="ECO:0007669"/>
    <property type="project" value="InterPro"/>
</dbReference>
<evidence type="ECO:0000256" key="1">
    <source>
        <dbReference type="ARBA" id="ARBA00000085"/>
    </source>
</evidence>
<dbReference type="InterPro" id="IPR036890">
    <property type="entry name" value="HATPase_C_sf"/>
</dbReference>
<evidence type="ECO:0000256" key="4">
    <source>
        <dbReference type="ARBA" id="ARBA00012438"/>
    </source>
</evidence>
<comment type="subcellular location">
    <subcellularLocation>
        <location evidence="2">Membrane</location>
    </subcellularLocation>
</comment>
<comment type="caution">
    <text evidence="18">The sequence shown here is derived from an EMBL/GenBank/DDBJ whole genome shotgun (WGS) entry which is preliminary data.</text>
</comment>
<keyword evidence="12" id="KW-0902">Two-component regulatory system</keyword>
<proteinExistence type="inferred from homology"/>
<dbReference type="InterPro" id="IPR000014">
    <property type="entry name" value="PAS"/>
</dbReference>
<dbReference type="SMART" id="SM00091">
    <property type="entry name" value="PAS"/>
    <property type="match status" value="1"/>
</dbReference>
<comment type="catalytic activity">
    <reaction evidence="1">
        <text>ATP + protein L-histidine = ADP + protein N-phospho-L-histidine.</text>
        <dbReference type="EC" id="2.7.13.3"/>
    </reaction>
</comment>
<evidence type="ECO:0000256" key="7">
    <source>
        <dbReference type="ARBA" id="ARBA00022692"/>
    </source>
</evidence>
<evidence type="ECO:0000256" key="15">
    <source>
        <dbReference type="SAM" id="Coils"/>
    </source>
</evidence>
<dbReference type="PRINTS" id="PR00344">
    <property type="entry name" value="BCTRLSENSOR"/>
</dbReference>
<evidence type="ECO:0000256" key="13">
    <source>
        <dbReference type="ARBA" id="ARBA00023136"/>
    </source>
</evidence>
<dbReference type="Gene3D" id="1.10.287.130">
    <property type="match status" value="1"/>
</dbReference>
<keyword evidence="11" id="KW-1133">Transmembrane helix</keyword>
<dbReference type="InterPro" id="IPR003661">
    <property type="entry name" value="HisK_dim/P_dom"/>
</dbReference>
<dbReference type="InterPro" id="IPR036097">
    <property type="entry name" value="HisK_dim/P_sf"/>
</dbReference>
<dbReference type="CDD" id="cd00130">
    <property type="entry name" value="PAS"/>
    <property type="match status" value="1"/>
</dbReference>
<dbReference type="EMBL" id="FXUF01000005">
    <property type="protein sequence ID" value="SMP54754.1"/>
    <property type="molecule type" value="Genomic_DNA"/>
</dbReference>
<keyword evidence="10" id="KW-0067">ATP-binding</keyword>
<dbReference type="Gene3D" id="3.30.565.10">
    <property type="entry name" value="Histidine kinase-like ATPase, C-terminal domain"/>
    <property type="match status" value="1"/>
</dbReference>
<feature type="coiled-coil region" evidence="15">
    <location>
        <begin position="184"/>
        <end position="218"/>
    </location>
</feature>
<evidence type="ECO:0000259" key="17">
    <source>
        <dbReference type="PROSITE" id="PS50112"/>
    </source>
</evidence>
<keyword evidence="19" id="KW-1185">Reference proteome</keyword>
<dbReference type="PANTHER" id="PTHR43047">
    <property type="entry name" value="TWO-COMPONENT HISTIDINE PROTEIN KINASE"/>
    <property type="match status" value="1"/>
</dbReference>
<evidence type="ECO:0000256" key="8">
    <source>
        <dbReference type="ARBA" id="ARBA00022741"/>
    </source>
</evidence>
<dbReference type="SUPFAM" id="SSF47384">
    <property type="entry name" value="Homodimeric domain of signal transducing histidine kinase"/>
    <property type="match status" value="1"/>
</dbReference>
<keyword evidence="15" id="KW-0175">Coiled coil</keyword>
<dbReference type="FunFam" id="1.10.287.130:FF:000004">
    <property type="entry name" value="Ethylene receptor 1"/>
    <property type="match status" value="1"/>
</dbReference>
<keyword evidence="6" id="KW-0808">Transferase</keyword>
<keyword evidence="9" id="KW-0418">Kinase</keyword>
<dbReference type="AlphaFoldDB" id="A0AA45WW06"/>
<dbReference type="Gene3D" id="3.30.450.20">
    <property type="entry name" value="PAS domain"/>
    <property type="match status" value="1"/>
</dbReference>
<keyword evidence="8" id="KW-0547">Nucleotide-binding</keyword>
<dbReference type="GO" id="GO:0016020">
    <property type="term" value="C:membrane"/>
    <property type="evidence" value="ECO:0007669"/>
    <property type="project" value="UniProtKB-SubCell"/>
</dbReference>
<evidence type="ECO:0000259" key="16">
    <source>
        <dbReference type="PROSITE" id="PS50109"/>
    </source>
</evidence>
<evidence type="ECO:0000256" key="12">
    <source>
        <dbReference type="ARBA" id="ARBA00023012"/>
    </source>
</evidence>
<dbReference type="EC" id="2.7.13.3" evidence="4"/>
<evidence type="ECO:0000256" key="5">
    <source>
        <dbReference type="ARBA" id="ARBA00022553"/>
    </source>
</evidence>
<dbReference type="CDD" id="cd16922">
    <property type="entry name" value="HATPase_EvgS-ArcB-TorS-like"/>
    <property type="match status" value="1"/>
</dbReference>
<dbReference type="GO" id="GO:0006355">
    <property type="term" value="P:regulation of DNA-templated transcription"/>
    <property type="evidence" value="ECO:0007669"/>
    <property type="project" value="InterPro"/>
</dbReference>
<dbReference type="InterPro" id="IPR013767">
    <property type="entry name" value="PAS_fold"/>
</dbReference>
<evidence type="ECO:0000256" key="2">
    <source>
        <dbReference type="ARBA" id="ARBA00004370"/>
    </source>
</evidence>
<keyword evidence="13" id="KW-0472">Membrane</keyword>
<feature type="domain" description="PAS" evidence="17">
    <location>
        <begin position="71"/>
        <end position="141"/>
    </location>
</feature>
<dbReference type="PROSITE" id="PS50109">
    <property type="entry name" value="HIS_KIN"/>
    <property type="match status" value="1"/>
</dbReference>
<dbReference type="Pfam" id="PF02518">
    <property type="entry name" value="HATPase_c"/>
    <property type="match status" value="1"/>
</dbReference>
<feature type="domain" description="Histidine kinase" evidence="16">
    <location>
        <begin position="218"/>
        <end position="450"/>
    </location>
</feature>
<evidence type="ECO:0000256" key="10">
    <source>
        <dbReference type="ARBA" id="ARBA00022840"/>
    </source>
</evidence>
<dbReference type="InterPro" id="IPR004358">
    <property type="entry name" value="Sig_transdc_His_kin-like_C"/>
</dbReference>
<dbReference type="Proteomes" id="UP001158066">
    <property type="component" value="Unassembled WGS sequence"/>
</dbReference>
<protein>
    <recommendedName>
        <fullName evidence="14">Circadian input-output histidine kinase CikA</fullName>
        <ecNumber evidence="4">2.7.13.3</ecNumber>
    </recommendedName>
</protein>
<dbReference type="SUPFAM" id="SSF55785">
    <property type="entry name" value="PYP-like sensor domain (PAS domain)"/>
    <property type="match status" value="1"/>
</dbReference>
<name>A0AA45WW06_9CLOT</name>
<evidence type="ECO:0000256" key="14">
    <source>
        <dbReference type="ARBA" id="ARBA00074306"/>
    </source>
</evidence>
<dbReference type="InterPro" id="IPR035965">
    <property type="entry name" value="PAS-like_dom_sf"/>
</dbReference>
<keyword evidence="5" id="KW-0597">Phosphoprotein</keyword>
<evidence type="ECO:0000256" key="3">
    <source>
        <dbReference type="ARBA" id="ARBA00006402"/>
    </source>
</evidence>
<comment type="similarity">
    <text evidence="3">In the N-terminal section; belongs to the phytochrome family.</text>
</comment>